<evidence type="ECO:0000313" key="2">
    <source>
        <dbReference type="Proteomes" id="UP000031938"/>
    </source>
</evidence>
<organism evidence="1 2">
    <name type="scientific">Jeotgalibacillus soli</name>
    <dbReference type="NCBI Taxonomy" id="889306"/>
    <lineage>
        <taxon>Bacteria</taxon>
        <taxon>Bacillati</taxon>
        <taxon>Bacillota</taxon>
        <taxon>Bacilli</taxon>
        <taxon>Bacillales</taxon>
        <taxon>Caryophanaceae</taxon>
        <taxon>Jeotgalibacillus</taxon>
    </lineage>
</organism>
<protein>
    <submittedName>
        <fullName evidence="1">Uncharacterized protein</fullName>
    </submittedName>
</protein>
<dbReference type="Proteomes" id="UP000031938">
    <property type="component" value="Unassembled WGS sequence"/>
</dbReference>
<dbReference type="STRING" id="889306.KP78_06190"/>
<comment type="caution">
    <text evidence="1">The sequence shown here is derived from an EMBL/GenBank/DDBJ whole genome shotgun (WGS) entry which is preliminary data.</text>
</comment>
<name>A0A0C2W3I1_9BACL</name>
<accession>A0A0C2W3I1</accession>
<keyword evidence="2" id="KW-1185">Reference proteome</keyword>
<dbReference type="EMBL" id="JXRP01000008">
    <property type="protein sequence ID" value="KIL50618.1"/>
    <property type="molecule type" value="Genomic_DNA"/>
</dbReference>
<evidence type="ECO:0000313" key="1">
    <source>
        <dbReference type="EMBL" id="KIL50618.1"/>
    </source>
</evidence>
<dbReference type="AlphaFoldDB" id="A0A0C2W3I1"/>
<gene>
    <name evidence="1" type="ORF">KP78_06190</name>
</gene>
<proteinExistence type="predicted"/>
<dbReference type="PATRIC" id="fig|889306.3.peg.617"/>
<sequence length="52" mass="6204">MVWSKKKNIYSVFLFYFLLAIDDFRGWIDKREIALIKNNASLTSAFILCFPR</sequence>
<reference evidence="1 2" key="1">
    <citation type="submission" date="2015-01" db="EMBL/GenBank/DDBJ databases">
        <title>Genome sequencing of Jeotgalibacillus soli.</title>
        <authorList>
            <person name="Goh K.M."/>
            <person name="Chan K.-G."/>
            <person name="Yaakop A.S."/>
            <person name="Ee R."/>
            <person name="Gan H.M."/>
            <person name="Chan C.S."/>
        </authorList>
    </citation>
    <scope>NUCLEOTIDE SEQUENCE [LARGE SCALE GENOMIC DNA]</scope>
    <source>
        <strain evidence="1 2">P9</strain>
    </source>
</reference>